<dbReference type="Proteomes" id="UP000219775">
    <property type="component" value="Unassembled WGS sequence"/>
</dbReference>
<protein>
    <recommendedName>
        <fullName evidence="1">DSBA-like thioredoxin domain-containing protein</fullName>
    </recommendedName>
</protein>
<dbReference type="PANTHER" id="PTHR13887">
    <property type="entry name" value="GLUTATHIONE S-TRANSFERASE KAPPA"/>
    <property type="match status" value="1"/>
</dbReference>
<dbReference type="PANTHER" id="PTHR13887:SF33">
    <property type="entry name" value="ISOMERASE"/>
    <property type="match status" value="1"/>
</dbReference>
<dbReference type="AlphaFoldDB" id="A0A2C3Q414"/>
<dbReference type="SUPFAM" id="SSF52833">
    <property type="entry name" value="Thioredoxin-like"/>
    <property type="match status" value="1"/>
</dbReference>
<name>A0A2C3Q414_9BACI</name>
<organism evidence="2 3">
    <name type="scientific">Bacillus pseudomycoides</name>
    <dbReference type="NCBI Taxonomy" id="64104"/>
    <lineage>
        <taxon>Bacteria</taxon>
        <taxon>Bacillati</taxon>
        <taxon>Bacillota</taxon>
        <taxon>Bacilli</taxon>
        <taxon>Bacillales</taxon>
        <taxon>Bacillaceae</taxon>
        <taxon>Bacillus</taxon>
        <taxon>Bacillus cereus group</taxon>
    </lineage>
</organism>
<proteinExistence type="predicted"/>
<evidence type="ECO:0000313" key="3">
    <source>
        <dbReference type="Proteomes" id="UP000219775"/>
    </source>
</evidence>
<dbReference type="Gene3D" id="3.40.30.10">
    <property type="entry name" value="Glutaredoxin"/>
    <property type="match status" value="1"/>
</dbReference>
<dbReference type="RefSeq" id="WP_097847205.1">
    <property type="nucleotide sequence ID" value="NZ_NUAS01000136.1"/>
</dbReference>
<evidence type="ECO:0000259" key="1">
    <source>
        <dbReference type="Pfam" id="PF01323"/>
    </source>
</evidence>
<dbReference type="InterPro" id="IPR036249">
    <property type="entry name" value="Thioredoxin-like_sf"/>
</dbReference>
<comment type="caution">
    <text evidence="2">The sequence shown here is derived from an EMBL/GenBank/DDBJ whole genome shotgun (WGS) entry which is preliminary data.</text>
</comment>
<reference evidence="2 3" key="1">
    <citation type="submission" date="2017-09" db="EMBL/GenBank/DDBJ databases">
        <title>Large-scale bioinformatics analysis of Bacillus genomes uncovers conserved roles of natural products in bacterial physiology.</title>
        <authorList>
            <consortium name="Agbiome Team Llc"/>
            <person name="Bleich R.M."/>
            <person name="Grubbs K.J."/>
            <person name="Santa Maria K.C."/>
            <person name="Allen S.E."/>
            <person name="Farag S."/>
            <person name="Shank E.A."/>
            <person name="Bowers A."/>
        </authorList>
    </citation>
    <scope>NUCLEOTIDE SEQUENCE [LARGE SCALE GENOMIC DNA]</scope>
    <source>
        <strain evidence="2 3">AFS009893</strain>
    </source>
</reference>
<dbReference type="CDD" id="cd03024">
    <property type="entry name" value="DsbA_FrnE"/>
    <property type="match status" value="1"/>
</dbReference>
<dbReference type="Pfam" id="PF01323">
    <property type="entry name" value="DSBA"/>
    <property type="match status" value="1"/>
</dbReference>
<feature type="domain" description="DSBA-like thioredoxin" evidence="1">
    <location>
        <begin position="5"/>
        <end position="193"/>
    </location>
</feature>
<dbReference type="GO" id="GO:0016491">
    <property type="term" value="F:oxidoreductase activity"/>
    <property type="evidence" value="ECO:0007669"/>
    <property type="project" value="InterPro"/>
</dbReference>
<dbReference type="EMBL" id="NUDP01000063">
    <property type="protein sequence ID" value="PEM67610.1"/>
    <property type="molecule type" value="Genomic_DNA"/>
</dbReference>
<sequence length="216" mass="24709">MTLKIKVYSDYVCPFCFLGEKPLQEAIQGKDVEVEWMPFELRPYPAERIDPWNEPDKLGMFQSTIMPWAEQMGVDMKLPRLSPHPYTHTAFEGYQFAKEHGKGNEYQHRVFTAFFQEERNIGEIEVLVEIAGEVGLNQEAFQAALENRTYKAAHEKAVHHAYYEQGVQAVPTFIIGDSVVQGVRDKKTLEAVIEQELKKETTTLSEGMTCNIDGCE</sequence>
<dbReference type="InterPro" id="IPR001853">
    <property type="entry name" value="DSBA-like_thioredoxin_dom"/>
</dbReference>
<gene>
    <name evidence="2" type="ORF">CN613_18605</name>
</gene>
<evidence type="ECO:0000313" key="2">
    <source>
        <dbReference type="EMBL" id="PEM67610.1"/>
    </source>
</evidence>
<accession>A0A2C3Q414</accession>